<organism evidence="15 16">
    <name type="scientific">Neisseria lactamica ATCC 23970</name>
    <dbReference type="NCBI Taxonomy" id="546265"/>
    <lineage>
        <taxon>Bacteria</taxon>
        <taxon>Pseudomonadati</taxon>
        <taxon>Pseudomonadota</taxon>
        <taxon>Betaproteobacteria</taxon>
        <taxon>Neisseriales</taxon>
        <taxon>Neisseriaceae</taxon>
        <taxon>Neisseria</taxon>
    </lineage>
</organism>
<keyword evidence="3 11" id="KW-0547">Nucleotide-binding</keyword>
<keyword evidence="7 11" id="KW-0238">DNA-binding</keyword>
<dbReference type="CDD" id="cd18807">
    <property type="entry name" value="SF1_C_UvrD"/>
    <property type="match status" value="1"/>
</dbReference>
<comment type="subunit">
    <text evidence="11">Homodimer.</text>
</comment>
<dbReference type="AlphaFoldDB" id="D0W9G7"/>
<comment type="similarity">
    <text evidence="1 11">Belongs to the helicase family. UvrD subfamily.</text>
</comment>
<sequence>MKLNPQQLEAVRYLGGPLLVLAGAGSGKTGVITQKIKHLIVNVGYLPHTVAAITFTNKAAAEMQERVAKMLPKPQTRGLTICTFHALGMKILREEANHIGYKKNFSILDSTDSAKIIGELLGGTGKEAIFKAQHQISLWKNDLKTPEDVLQTASNIWEQQTARVYASYQETLKSYQAVDFDDLIRLPAVLLQQNSEVRNKWQRRLRYLLVDECQDTNTCQFALMKLLTGAEGMFTAVGDDDQSIYAWRGANMENLRKMQENYPQMKVVKLEQNYRSTARILKIANKVIENNPKLFTKKLWSQLGEGEPVKVVACQNEQHEADWVVSQIVKQKLIGGDKTQYADFAVLYRGKHQARIFEEALRGARIPYRLSGGQSFFDKAEIKDVLSYVRLLANPNDDPAFLRAVTTPKRGIGDVTLGKLNTYAHEHECSLYEAAQNEEALAALNNTNRQHLQAFMDMFGSYRAKAETGEAGEFINSLLEEIGYENHLMQNEEGKAGEIKWRNVGELVSWFARKGGEDGKNIIELAQTVALMTLLEGKDEEEADAVSLSTLHAAKGLEYPYVFLVGCEEGVLPHNDSIEEGNVEEERRLMYVGITRAKRRLTLTHCVKRKKQGIWQFPEPSRFIGEMPQEDLKILGRKGGEPIVSKEEGRRNLADIIGRLDNLKKTARRIKPESQCRLKTVQTAYFLNGVHQAVYAHKSCCWCFGTSLPTPIPMRRNASSVCGGTRFVNICAA</sequence>
<keyword evidence="2 11" id="KW-0235">DNA replication</keyword>
<evidence type="ECO:0000259" key="14">
    <source>
        <dbReference type="PROSITE" id="PS51217"/>
    </source>
</evidence>
<feature type="binding site" evidence="12">
    <location>
        <begin position="22"/>
        <end position="29"/>
    </location>
    <ligand>
        <name>ATP</name>
        <dbReference type="ChEBI" id="CHEBI:30616"/>
    </ligand>
</feature>
<evidence type="ECO:0000256" key="1">
    <source>
        <dbReference type="ARBA" id="ARBA00009922"/>
    </source>
</evidence>
<name>D0W9G7_NEILA</name>
<dbReference type="EMBL" id="ACEQ02000012">
    <property type="protein sequence ID" value="EEZ75762.1"/>
    <property type="molecule type" value="Genomic_DNA"/>
</dbReference>
<dbReference type="GO" id="GO:0003697">
    <property type="term" value="F:single-stranded DNA binding"/>
    <property type="evidence" value="ECO:0007669"/>
    <property type="project" value="UniProtKB-UniRule"/>
</dbReference>
<dbReference type="Proteomes" id="UP000003843">
    <property type="component" value="Unassembled WGS sequence"/>
</dbReference>
<dbReference type="InterPro" id="IPR000212">
    <property type="entry name" value="DNA_helicase_UvrD/REP"/>
</dbReference>
<dbReference type="Pfam" id="PF13361">
    <property type="entry name" value="UvrD_C"/>
    <property type="match status" value="1"/>
</dbReference>
<dbReference type="InterPro" id="IPR005752">
    <property type="entry name" value="Helicase_Rep"/>
</dbReference>
<dbReference type="GO" id="GO:0005829">
    <property type="term" value="C:cytosol"/>
    <property type="evidence" value="ECO:0007669"/>
    <property type="project" value="TreeGrafter"/>
</dbReference>
<dbReference type="PROSITE" id="PS51217">
    <property type="entry name" value="UVRD_HELICASE_CTER"/>
    <property type="match status" value="1"/>
</dbReference>
<accession>D0W9G7</accession>
<protein>
    <recommendedName>
        <fullName evidence="11">ATP-dependent DNA helicase Rep</fullName>
        <ecNumber evidence="11">5.6.2.4</ecNumber>
    </recommendedName>
    <alternativeName>
        <fullName evidence="11">DNA 3'-5' helicase Rep</fullName>
    </alternativeName>
</protein>
<dbReference type="InterPro" id="IPR013986">
    <property type="entry name" value="DExx_box_DNA_helicase_dom_sf"/>
</dbReference>
<dbReference type="PROSITE" id="PS51198">
    <property type="entry name" value="UVRD_HELICASE_ATP_BIND"/>
    <property type="match status" value="1"/>
</dbReference>
<dbReference type="InterPro" id="IPR014016">
    <property type="entry name" value="UvrD-like_ATP-bd"/>
</dbReference>
<dbReference type="HAMAP" id="MF_01920">
    <property type="entry name" value="Helicase_Rep"/>
    <property type="match status" value="1"/>
</dbReference>
<feature type="binding site" evidence="11">
    <location>
        <position position="275"/>
    </location>
    <ligand>
        <name>ATP</name>
        <dbReference type="ChEBI" id="CHEBI:30616"/>
    </ligand>
</feature>
<evidence type="ECO:0000313" key="15">
    <source>
        <dbReference type="EMBL" id="EEZ75762.1"/>
    </source>
</evidence>
<feature type="domain" description="UvrD-like helicase ATP-binding" evidence="13">
    <location>
        <begin position="1"/>
        <end position="277"/>
    </location>
</feature>
<evidence type="ECO:0000256" key="12">
    <source>
        <dbReference type="PROSITE-ProRule" id="PRU00560"/>
    </source>
</evidence>
<dbReference type="GO" id="GO:0000725">
    <property type="term" value="P:recombinational repair"/>
    <property type="evidence" value="ECO:0007669"/>
    <property type="project" value="TreeGrafter"/>
</dbReference>
<dbReference type="GO" id="GO:0043138">
    <property type="term" value="F:3'-5' DNA helicase activity"/>
    <property type="evidence" value="ECO:0007669"/>
    <property type="project" value="UniProtKB-UniRule"/>
</dbReference>
<dbReference type="Pfam" id="PF00580">
    <property type="entry name" value="UvrD-helicase"/>
    <property type="match status" value="1"/>
</dbReference>
<dbReference type="EC" id="5.6.2.4" evidence="11"/>
<comment type="function">
    <text evidence="11">Rep helicase is a single-stranded DNA-dependent ATPase involved in DNA replication; it can initiate unwinding at a nick in the DNA. It binds to the single-stranded DNA and acts in a progressive fashion along the DNA in the 3' to 5' direction.</text>
</comment>
<evidence type="ECO:0000256" key="5">
    <source>
        <dbReference type="ARBA" id="ARBA00022806"/>
    </source>
</evidence>
<dbReference type="SUPFAM" id="SSF52540">
    <property type="entry name" value="P-loop containing nucleoside triphosphate hydrolases"/>
    <property type="match status" value="1"/>
</dbReference>
<comment type="catalytic activity">
    <reaction evidence="10 11">
        <text>ATP + H2O = ADP + phosphate + H(+)</text>
        <dbReference type="Rhea" id="RHEA:13065"/>
        <dbReference type="ChEBI" id="CHEBI:15377"/>
        <dbReference type="ChEBI" id="CHEBI:15378"/>
        <dbReference type="ChEBI" id="CHEBI:30616"/>
        <dbReference type="ChEBI" id="CHEBI:43474"/>
        <dbReference type="ChEBI" id="CHEBI:456216"/>
        <dbReference type="EC" id="5.6.2.4"/>
    </reaction>
</comment>
<evidence type="ECO:0000256" key="10">
    <source>
        <dbReference type="ARBA" id="ARBA00048988"/>
    </source>
</evidence>
<evidence type="ECO:0000256" key="11">
    <source>
        <dbReference type="HAMAP-Rule" id="MF_01920"/>
    </source>
</evidence>
<comment type="catalytic activity">
    <reaction evidence="9 11">
        <text>Couples ATP hydrolysis with the unwinding of duplex DNA by translocating in the 3'-5' direction.</text>
        <dbReference type="EC" id="5.6.2.4"/>
    </reaction>
</comment>
<dbReference type="NCBIfam" id="TIGR01074">
    <property type="entry name" value="rep"/>
    <property type="match status" value="1"/>
</dbReference>
<evidence type="ECO:0000256" key="2">
    <source>
        <dbReference type="ARBA" id="ARBA00022705"/>
    </source>
</evidence>
<evidence type="ECO:0000256" key="8">
    <source>
        <dbReference type="ARBA" id="ARBA00023235"/>
    </source>
</evidence>
<dbReference type="Gene3D" id="1.10.486.10">
    <property type="entry name" value="PCRA, domain 4"/>
    <property type="match status" value="1"/>
</dbReference>
<keyword evidence="8 11" id="KW-0413">Isomerase</keyword>
<gene>
    <name evidence="11 15" type="primary">rep</name>
    <name evidence="15" type="ORF">NEILACOT_04179</name>
</gene>
<dbReference type="InterPro" id="IPR014017">
    <property type="entry name" value="DNA_helicase_UvrD-like_C"/>
</dbReference>
<evidence type="ECO:0000256" key="9">
    <source>
        <dbReference type="ARBA" id="ARBA00034617"/>
    </source>
</evidence>
<dbReference type="GO" id="GO:0016887">
    <property type="term" value="F:ATP hydrolysis activity"/>
    <property type="evidence" value="ECO:0007669"/>
    <property type="project" value="RHEA"/>
</dbReference>
<comment type="caution">
    <text evidence="15">The sequence shown here is derived from an EMBL/GenBank/DDBJ whole genome shotgun (WGS) entry which is preliminary data.</text>
</comment>
<evidence type="ECO:0000259" key="13">
    <source>
        <dbReference type="PROSITE" id="PS51198"/>
    </source>
</evidence>
<dbReference type="GO" id="GO:0005524">
    <property type="term" value="F:ATP binding"/>
    <property type="evidence" value="ECO:0007669"/>
    <property type="project" value="UniProtKB-UniRule"/>
</dbReference>
<dbReference type="CDD" id="cd17932">
    <property type="entry name" value="DEXQc_UvrD"/>
    <property type="match status" value="1"/>
</dbReference>
<evidence type="ECO:0000256" key="4">
    <source>
        <dbReference type="ARBA" id="ARBA00022801"/>
    </source>
</evidence>
<keyword evidence="4 11" id="KW-0378">Hydrolase</keyword>
<evidence type="ECO:0000256" key="6">
    <source>
        <dbReference type="ARBA" id="ARBA00022840"/>
    </source>
</evidence>
<dbReference type="InterPro" id="IPR027417">
    <property type="entry name" value="P-loop_NTPase"/>
</dbReference>
<proteinExistence type="inferred from homology"/>
<evidence type="ECO:0000256" key="7">
    <source>
        <dbReference type="ARBA" id="ARBA00023125"/>
    </source>
</evidence>
<reference evidence="15 16" key="1">
    <citation type="submission" date="2009-10" db="EMBL/GenBank/DDBJ databases">
        <authorList>
            <person name="Weinstock G."/>
            <person name="Sodergren E."/>
            <person name="Clifton S."/>
            <person name="Fulton L."/>
            <person name="Fulton B."/>
            <person name="Courtney L."/>
            <person name="Fronick C."/>
            <person name="Harrison M."/>
            <person name="Strong C."/>
            <person name="Farmer C."/>
            <person name="Delahaunty K."/>
            <person name="Markovic C."/>
            <person name="Hall O."/>
            <person name="Minx P."/>
            <person name="Tomlinson C."/>
            <person name="Mitreva M."/>
            <person name="Nelson J."/>
            <person name="Hou S."/>
            <person name="Wollam A."/>
            <person name="Pepin K.H."/>
            <person name="Johnson M."/>
            <person name="Bhonagiri V."/>
            <person name="Nash W.E."/>
            <person name="Warren W."/>
            <person name="Chinwalla A."/>
            <person name="Mardis E.R."/>
            <person name="Wilson R.K."/>
        </authorList>
    </citation>
    <scope>NUCLEOTIDE SEQUENCE [LARGE SCALE GENOMIC DNA]</scope>
    <source>
        <strain evidence="15 16">ATCC 23970</strain>
    </source>
</reference>
<evidence type="ECO:0000256" key="3">
    <source>
        <dbReference type="ARBA" id="ARBA00022741"/>
    </source>
</evidence>
<keyword evidence="6 11" id="KW-0067">ATP-binding</keyword>
<dbReference type="Gene3D" id="1.10.10.160">
    <property type="match status" value="1"/>
</dbReference>
<feature type="domain" description="UvrD-like helicase C-terminal" evidence="14">
    <location>
        <begin position="278"/>
        <end position="556"/>
    </location>
</feature>
<evidence type="ECO:0000313" key="16">
    <source>
        <dbReference type="Proteomes" id="UP000003843"/>
    </source>
</evidence>
<dbReference type="GO" id="GO:0006260">
    <property type="term" value="P:DNA replication"/>
    <property type="evidence" value="ECO:0007669"/>
    <property type="project" value="UniProtKB-UniRule"/>
</dbReference>
<keyword evidence="5 11" id="KW-0347">Helicase</keyword>
<dbReference type="Gene3D" id="3.40.50.300">
    <property type="entry name" value="P-loop containing nucleotide triphosphate hydrolases"/>
    <property type="match status" value="2"/>
</dbReference>
<dbReference type="PANTHER" id="PTHR11070">
    <property type="entry name" value="UVRD / RECB / PCRA DNA HELICASE FAMILY MEMBER"/>
    <property type="match status" value="1"/>
</dbReference>
<dbReference type="PANTHER" id="PTHR11070:SF64">
    <property type="entry name" value="ATP-DEPENDENT DNA HELICASE REP"/>
    <property type="match status" value="1"/>
</dbReference>